<evidence type="ECO:0000256" key="2">
    <source>
        <dbReference type="SAM" id="SignalP"/>
    </source>
</evidence>
<keyword evidence="2" id="KW-0732">Signal</keyword>
<dbReference type="InterPro" id="IPR013783">
    <property type="entry name" value="Ig-like_fold"/>
</dbReference>
<feature type="chain" id="PRO_5015203043" evidence="2">
    <location>
        <begin position="32"/>
        <end position="221"/>
    </location>
</feature>
<dbReference type="AlphaFoldDB" id="A0A2P4EZR3"/>
<gene>
    <name evidence="4" type="ORF">C1949_00385</name>
</gene>
<protein>
    <submittedName>
        <fullName evidence="4">DUF4124 domain-containing protein</fullName>
    </submittedName>
</protein>
<dbReference type="Gene3D" id="2.60.40.10">
    <property type="entry name" value="Immunoglobulins"/>
    <property type="match status" value="1"/>
</dbReference>
<organism evidence="4 5">
    <name type="scientific">Halopseudomonas oceani</name>
    <dbReference type="NCBI Taxonomy" id="1708783"/>
    <lineage>
        <taxon>Bacteria</taxon>
        <taxon>Pseudomonadati</taxon>
        <taxon>Pseudomonadota</taxon>
        <taxon>Gammaproteobacteria</taxon>
        <taxon>Pseudomonadales</taxon>
        <taxon>Pseudomonadaceae</taxon>
        <taxon>Halopseudomonas</taxon>
    </lineage>
</organism>
<feature type="region of interest" description="Disordered" evidence="1">
    <location>
        <begin position="60"/>
        <end position="90"/>
    </location>
</feature>
<evidence type="ECO:0000313" key="4">
    <source>
        <dbReference type="EMBL" id="POB06239.1"/>
    </source>
</evidence>
<accession>A0A2P4EZR3</accession>
<reference evidence="4 5" key="1">
    <citation type="submission" date="2018-01" db="EMBL/GenBank/DDBJ databases">
        <title>Draft genome of the type strain Pseudomonas oceani DSM 100277 isolated from the deep water in Okinawa trough, northwestern Pacific Ocean.</title>
        <authorList>
            <person name="Gomila M."/>
            <person name="Mulet M."/>
            <person name="Garcia-Valdes E."/>
            <person name="Lalucat J."/>
        </authorList>
    </citation>
    <scope>NUCLEOTIDE SEQUENCE [LARGE SCALE GENOMIC DNA]</scope>
    <source>
        <strain evidence="4 5">DSM 100277</strain>
    </source>
</reference>
<dbReference type="OrthoDB" id="6366673at2"/>
<evidence type="ECO:0000256" key="1">
    <source>
        <dbReference type="SAM" id="MobiDB-lite"/>
    </source>
</evidence>
<dbReference type="Proteomes" id="UP000243451">
    <property type="component" value="Unassembled WGS sequence"/>
</dbReference>
<comment type="caution">
    <text evidence="4">The sequence shown here is derived from an EMBL/GenBank/DDBJ whole genome shotgun (WGS) entry which is preliminary data.</text>
</comment>
<keyword evidence="5" id="KW-1185">Reference proteome</keyword>
<dbReference type="EMBL" id="PPSK01000001">
    <property type="protein sequence ID" value="POB06239.1"/>
    <property type="molecule type" value="Genomic_DNA"/>
</dbReference>
<feature type="compositionally biased region" description="Pro residues" evidence="1">
    <location>
        <begin position="211"/>
        <end position="221"/>
    </location>
</feature>
<feature type="compositionally biased region" description="Low complexity" evidence="1">
    <location>
        <begin position="196"/>
        <end position="210"/>
    </location>
</feature>
<name>A0A2P4EZR3_9GAMM</name>
<feature type="signal peptide" evidence="2">
    <location>
        <begin position="1"/>
        <end position="31"/>
    </location>
</feature>
<dbReference type="Pfam" id="PF13511">
    <property type="entry name" value="DUF4124"/>
    <property type="match status" value="1"/>
</dbReference>
<feature type="domain" description="DUF4124" evidence="3">
    <location>
        <begin position="20"/>
        <end position="71"/>
    </location>
</feature>
<feature type="compositionally biased region" description="Polar residues" evidence="1">
    <location>
        <begin position="72"/>
        <end position="88"/>
    </location>
</feature>
<proteinExistence type="predicted"/>
<sequence>MSRCLKESTTMPRKLIFALCSALIFSQSATAEIYTWTDAEGNTVYSDQPSPNAKRIEISTPNAMDAPRPAPTYNQSSSTTGNAATSQGRYRRLEITSPADDSGVRANDGNLVLGIAIDPPLRSGALLRARVDGTLSTQALPGDGQNEASLTLPNLDRGSHQIEAVITDASGQELIASSPITVHVQRTSLNQPGRINSPNQAPRAPAAPTAPNVPKPPASTP</sequence>
<evidence type="ECO:0000259" key="3">
    <source>
        <dbReference type="Pfam" id="PF13511"/>
    </source>
</evidence>
<dbReference type="InterPro" id="IPR025392">
    <property type="entry name" value="DUF4124"/>
</dbReference>
<evidence type="ECO:0000313" key="5">
    <source>
        <dbReference type="Proteomes" id="UP000243451"/>
    </source>
</evidence>
<feature type="region of interest" description="Disordered" evidence="1">
    <location>
        <begin position="188"/>
        <end position="221"/>
    </location>
</feature>